<dbReference type="Proteomes" id="UP000034536">
    <property type="component" value="Unassembled WGS sequence"/>
</dbReference>
<evidence type="ECO:0000256" key="4">
    <source>
        <dbReference type="ARBA" id="ARBA00023136"/>
    </source>
</evidence>
<keyword evidence="3 6" id="KW-1133">Transmembrane helix</keyword>
<reference evidence="8 9" key="1">
    <citation type="journal article" date="2015" name="Nature">
        <title>rRNA introns, odd ribosomes, and small enigmatic genomes across a large radiation of phyla.</title>
        <authorList>
            <person name="Brown C.T."/>
            <person name="Hug L.A."/>
            <person name="Thomas B.C."/>
            <person name="Sharon I."/>
            <person name="Castelle C.J."/>
            <person name="Singh A."/>
            <person name="Wilkins M.J."/>
            <person name="Williams K.H."/>
            <person name="Banfield J.F."/>
        </authorList>
    </citation>
    <scope>NUCLEOTIDE SEQUENCE [LARGE SCALE GENOMIC DNA]</scope>
</reference>
<evidence type="ECO:0000256" key="5">
    <source>
        <dbReference type="SAM" id="MobiDB-lite"/>
    </source>
</evidence>
<feature type="region of interest" description="Disordered" evidence="5">
    <location>
        <begin position="1"/>
        <end position="27"/>
    </location>
</feature>
<accession>A0A0G0D0J5</accession>
<comment type="caution">
    <text evidence="8">The sequence shown here is derived from an EMBL/GenBank/DDBJ whole genome shotgun (WGS) entry which is preliminary data.</text>
</comment>
<evidence type="ECO:0000313" key="8">
    <source>
        <dbReference type="EMBL" id="KKP86838.1"/>
    </source>
</evidence>
<dbReference type="PANTHER" id="PTHR37422">
    <property type="entry name" value="TEICHURONIC ACID BIOSYNTHESIS PROTEIN TUAE"/>
    <property type="match status" value="1"/>
</dbReference>
<sequence>QITNESQITNKKNQNKADLDNSGTNSGVTESLDIRKIVWKGAIDLGFKYPLFGTGLETFAYSYYFVRPSAHNLTSEWDYLYNKAHNEYLNYFATTGFTGLISYLIIIFIFHFSVFNQFLKLKYLYIENSIKTKNFKLKIKDIEANKDKLLLILCLGLSYITILITNFVGFSTTTINLYFYLIPAIIFSLSTSADEKNSDHNFQELKKTQWILVILSTAIEIYLIFSISVYFMADYYYARAIGYSNPKVNDFQKAAGLYEKAINLRRESVYEDKFSYSLAYLSGIASYQKNSNLAKKFMEASEFYNLKSLKSSPKNGLYWKTRAKNKYLFYLVDLNQNELEMGIEALMKAKVLSPTDPKIPYSLAVFYSIMADAQKNVTDKSLYVAKSFESVDEAVILKSNFQDAIDLKKQLLNKYKSGKNLY</sequence>
<feature type="transmembrane region" description="Helical" evidence="6">
    <location>
        <begin position="175"/>
        <end position="191"/>
    </location>
</feature>
<comment type="subcellular location">
    <subcellularLocation>
        <location evidence="1">Membrane</location>
        <topology evidence="1">Multi-pass membrane protein</topology>
    </subcellularLocation>
</comment>
<proteinExistence type="predicted"/>
<gene>
    <name evidence="8" type="ORF">UR89_C0013G0026</name>
</gene>
<name>A0A0G0D0J5_9BACT</name>
<feature type="transmembrane region" description="Helical" evidence="6">
    <location>
        <begin position="88"/>
        <end position="112"/>
    </location>
</feature>
<dbReference type="Pfam" id="PF04932">
    <property type="entry name" value="Wzy_C"/>
    <property type="match status" value="1"/>
</dbReference>
<keyword evidence="2 6" id="KW-0812">Transmembrane</keyword>
<evidence type="ECO:0000256" key="3">
    <source>
        <dbReference type="ARBA" id="ARBA00022989"/>
    </source>
</evidence>
<evidence type="ECO:0000256" key="2">
    <source>
        <dbReference type="ARBA" id="ARBA00022692"/>
    </source>
</evidence>
<evidence type="ECO:0000259" key="7">
    <source>
        <dbReference type="Pfam" id="PF04932"/>
    </source>
</evidence>
<dbReference type="InterPro" id="IPR051533">
    <property type="entry name" value="WaaL-like"/>
</dbReference>
<feature type="transmembrane region" description="Helical" evidence="6">
    <location>
        <begin position="211"/>
        <end position="233"/>
    </location>
</feature>
<protein>
    <recommendedName>
        <fullName evidence="7">O-antigen ligase-related domain-containing protein</fullName>
    </recommendedName>
</protein>
<evidence type="ECO:0000313" key="9">
    <source>
        <dbReference type="Proteomes" id="UP000034536"/>
    </source>
</evidence>
<feature type="non-terminal residue" evidence="8">
    <location>
        <position position="1"/>
    </location>
</feature>
<dbReference type="SUPFAM" id="SSF48452">
    <property type="entry name" value="TPR-like"/>
    <property type="match status" value="1"/>
</dbReference>
<organism evidence="8 9">
    <name type="scientific">Candidatus Roizmanbacteria bacterium GW2011_GWA2_35_8</name>
    <dbReference type="NCBI Taxonomy" id="1618479"/>
    <lineage>
        <taxon>Bacteria</taxon>
        <taxon>Candidatus Roizmaniibacteriota</taxon>
    </lineage>
</organism>
<dbReference type="Gene3D" id="1.25.40.10">
    <property type="entry name" value="Tetratricopeptide repeat domain"/>
    <property type="match status" value="1"/>
</dbReference>
<feature type="compositionally biased region" description="Polar residues" evidence="5">
    <location>
        <begin position="1"/>
        <end position="12"/>
    </location>
</feature>
<keyword evidence="4 6" id="KW-0472">Membrane</keyword>
<evidence type="ECO:0000256" key="1">
    <source>
        <dbReference type="ARBA" id="ARBA00004141"/>
    </source>
</evidence>
<dbReference type="EMBL" id="LBQX01000013">
    <property type="protein sequence ID" value="KKP86838.1"/>
    <property type="molecule type" value="Genomic_DNA"/>
</dbReference>
<dbReference type="InterPro" id="IPR007016">
    <property type="entry name" value="O-antigen_ligase-rel_domated"/>
</dbReference>
<dbReference type="GO" id="GO:0016020">
    <property type="term" value="C:membrane"/>
    <property type="evidence" value="ECO:0007669"/>
    <property type="project" value="UniProtKB-SubCell"/>
</dbReference>
<dbReference type="InterPro" id="IPR011990">
    <property type="entry name" value="TPR-like_helical_dom_sf"/>
</dbReference>
<feature type="domain" description="O-antigen ligase-related" evidence="7">
    <location>
        <begin position="19"/>
        <end position="104"/>
    </location>
</feature>
<dbReference type="AlphaFoldDB" id="A0A0G0D0J5"/>
<feature type="transmembrane region" description="Helical" evidence="6">
    <location>
        <begin position="149"/>
        <end position="169"/>
    </location>
</feature>
<evidence type="ECO:0000256" key="6">
    <source>
        <dbReference type="SAM" id="Phobius"/>
    </source>
</evidence>
<dbReference type="PANTHER" id="PTHR37422:SF23">
    <property type="entry name" value="TEICHURONIC ACID BIOSYNTHESIS PROTEIN TUAE"/>
    <property type="match status" value="1"/>
</dbReference>